<keyword evidence="1" id="KW-1133">Transmembrane helix</keyword>
<dbReference type="Proteomes" id="UP001352852">
    <property type="component" value="Unassembled WGS sequence"/>
</dbReference>
<proteinExistence type="predicted"/>
<reference evidence="2 3" key="1">
    <citation type="submission" date="2021-06" db="EMBL/GenBank/DDBJ databases">
        <authorList>
            <person name="Palmer J.M."/>
        </authorList>
    </citation>
    <scope>NUCLEOTIDE SEQUENCE [LARGE SCALE GENOMIC DNA]</scope>
    <source>
        <strain evidence="2 3">CL_MEX2019</strain>
        <tissue evidence="2">Muscle</tissue>
    </source>
</reference>
<comment type="caution">
    <text evidence="2">The sequence shown here is derived from an EMBL/GenBank/DDBJ whole genome shotgun (WGS) entry which is preliminary data.</text>
</comment>
<dbReference type="EMBL" id="JAHUTJ010000132">
    <property type="protein sequence ID" value="MED6263289.1"/>
    <property type="molecule type" value="Genomic_DNA"/>
</dbReference>
<protein>
    <submittedName>
        <fullName evidence="2">Uncharacterized protein</fullName>
    </submittedName>
</protein>
<gene>
    <name evidence="2" type="ORF">CHARACLAT_003095</name>
</gene>
<name>A0ABU7CP56_9TELE</name>
<sequence length="107" mass="12106">MRSLEGVLAEDYCRLDANWLDRRCTEDPMAEAGGEGIFQDRVANQSKRPPRLYIGAWIVGCSILGALPGGGCHTIFRRSFRYKAWCRSSLVRVVQFELQETQLARAL</sequence>
<feature type="transmembrane region" description="Helical" evidence="1">
    <location>
        <begin position="54"/>
        <end position="76"/>
    </location>
</feature>
<evidence type="ECO:0000256" key="1">
    <source>
        <dbReference type="SAM" id="Phobius"/>
    </source>
</evidence>
<keyword evidence="3" id="KW-1185">Reference proteome</keyword>
<organism evidence="2 3">
    <name type="scientific">Characodon lateralis</name>
    <dbReference type="NCBI Taxonomy" id="208331"/>
    <lineage>
        <taxon>Eukaryota</taxon>
        <taxon>Metazoa</taxon>
        <taxon>Chordata</taxon>
        <taxon>Craniata</taxon>
        <taxon>Vertebrata</taxon>
        <taxon>Euteleostomi</taxon>
        <taxon>Actinopterygii</taxon>
        <taxon>Neopterygii</taxon>
        <taxon>Teleostei</taxon>
        <taxon>Neoteleostei</taxon>
        <taxon>Acanthomorphata</taxon>
        <taxon>Ovalentaria</taxon>
        <taxon>Atherinomorphae</taxon>
        <taxon>Cyprinodontiformes</taxon>
        <taxon>Goodeidae</taxon>
        <taxon>Characodon</taxon>
    </lineage>
</organism>
<accession>A0ABU7CP56</accession>
<keyword evidence="1" id="KW-0472">Membrane</keyword>
<evidence type="ECO:0000313" key="2">
    <source>
        <dbReference type="EMBL" id="MED6263289.1"/>
    </source>
</evidence>
<keyword evidence="1" id="KW-0812">Transmembrane</keyword>
<evidence type="ECO:0000313" key="3">
    <source>
        <dbReference type="Proteomes" id="UP001352852"/>
    </source>
</evidence>